<keyword evidence="2" id="KW-0645">Protease</keyword>
<evidence type="ECO:0000259" key="5">
    <source>
        <dbReference type="Pfam" id="PF00082"/>
    </source>
</evidence>
<keyword evidence="4" id="KW-0720">Serine protease</keyword>
<dbReference type="InterPro" id="IPR034074">
    <property type="entry name" value="Y4bN_pept_dom"/>
</dbReference>
<dbReference type="OrthoDB" id="9798386at2"/>
<dbReference type="SUPFAM" id="SSF52743">
    <property type="entry name" value="Subtilisin-like"/>
    <property type="match status" value="1"/>
</dbReference>
<dbReference type="EMBL" id="LKEU01000021">
    <property type="protein sequence ID" value="OFV71429.1"/>
    <property type="molecule type" value="Genomic_DNA"/>
</dbReference>
<dbReference type="InterPro" id="IPR000209">
    <property type="entry name" value="Peptidase_S8/S53_dom"/>
</dbReference>
<dbReference type="PANTHER" id="PTHR43806:SF11">
    <property type="entry name" value="CEREVISIN-RELATED"/>
    <property type="match status" value="1"/>
</dbReference>
<proteinExistence type="inferred from homology"/>
<comment type="similarity">
    <text evidence="1">Belongs to the peptidase S8 family.</text>
</comment>
<accession>A0A1F2PJA3</accession>
<dbReference type="PRINTS" id="PR00723">
    <property type="entry name" value="SUBTILISIN"/>
</dbReference>
<evidence type="ECO:0000313" key="7">
    <source>
        <dbReference type="Proteomes" id="UP000176244"/>
    </source>
</evidence>
<dbReference type="Proteomes" id="UP000176244">
    <property type="component" value="Unassembled WGS sequence"/>
</dbReference>
<comment type="caution">
    <text evidence="6">The sequence shown here is derived from an EMBL/GenBank/DDBJ whole genome shotgun (WGS) entry which is preliminary data.</text>
</comment>
<organism evidence="6 7">
    <name type="scientific">Acetobacterium wieringae</name>
    <dbReference type="NCBI Taxonomy" id="52694"/>
    <lineage>
        <taxon>Bacteria</taxon>
        <taxon>Bacillati</taxon>
        <taxon>Bacillota</taxon>
        <taxon>Clostridia</taxon>
        <taxon>Eubacteriales</taxon>
        <taxon>Eubacteriaceae</taxon>
        <taxon>Acetobacterium</taxon>
    </lineage>
</organism>
<evidence type="ECO:0000256" key="3">
    <source>
        <dbReference type="ARBA" id="ARBA00022801"/>
    </source>
</evidence>
<dbReference type="CDD" id="cd04847">
    <property type="entry name" value="Peptidases_S8_Subtilisin_like_2"/>
    <property type="match status" value="1"/>
</dbReference>
<dbReference type="Gene3D" id="3.40.50.200">
    <property type="entry name" value="Peptidase S8/S53 domain"/>
    <property type="match status" value="1"/>
</dbReference>
<dbReference type="InterPro" id="IPR015500">
    <property type="entry name" value="Peptidase_S8_subtilisin-rel"/>
</dbReference>
<evidence type="ECO:0000256" key="1">
    <source>
        <dbReference type="ARBA" id="ARBA00011073"/>
    </source>
</evidence>
<evidence type="ECO:0000313" key="6">
    <source>
        <dbReference type="EMBL" id="OFV71429.1"/>
    </source>
</evidence>
<dbReference type="PANTHER" id="PTHR43806">
    <property type="entry name" value="PEPTIDASE S8"/>
    <property type="match status" value="1"/>
</dbReference>
<reference evidence="6 7" key="1">
    <citation type="submission" date="2015-09" db="EMBL/GenBank/DDBJ databases">
        <title>Genome sequence of Acetobacterium wieringae DSM 1911.</title>
        <authorList>
            <person name="Poehlein A."/>
            <person name="Bengelsdorf F.R."/>
            <person name="Schiel-Bengelsdorf B."/>
            <person name="Duerre P."/>
            <person name="Daniel R."/>
        </authorList>
    </citation>
    <scope>NUCLEOTIDE SEQUENCE [LARGE SCALE GENOMIC DNA]</scope>
    <source>
        <strain evidence="6 7">DSM 1911</strain>
    </source>
</reference>
<dbReference type="Pfam" id="PF00082">
    <property type="entry name" value="Peptidase_S8"/>
    <property type="match status" value="1"/>
</dbReference>
<sequence length="739" mass="81451">MNENKREHLWIPDEEVVRLDKTLTARTTPRNIPYGEHGQKLSASLQAVKQAIESVTADDSLADSGLMIFKIELPEGEKIKDKKDFFASTGMQVKAVKTVNKAVVATTKSQFQLLKKRVEDYTATGTGKTYFDYVEDFKAYIGSEKNSSTLQKTTCSESVPVNLDVQLMLVPNLGDDINGLAIQRLVDKISGQSGSVQEEPYYLSDNTPIIRAIIPSSSLFHYENDSAIYRIEETDFFNADAASKNAIDLNDLELDESVPVDALPIVTVLDSGVNFPHSLESLIVEHWVDGASRGGDTEHGTKVASRVAFKYICDQLPGTKVVPRTRIIDCNILDGSVPVNVFIKRIQNAVASFKDISKIYNLSANATTQIEGDEMSILGYELDELHLKHNVQFVVSAGNHQLWSTESSLEDILDDDDSRVSAPADSMLSVIVGATSGENHPNCLSTFNEITSYSRRGPGFNGFSKPDLTAYGGSIANIAGSVSVPEDKYSLMLDKNGKLTPDAGTSFTAPVVAGDLAEVLGIVPSQDILLAKTLLYHNTKPIWDEDSITDEELAFAHNLYGRGLSNVDESKYSSPSKVTFVRTGTLNRVTKERVTIFMPEILAAQVGRNVAKVTVTCISMPPVNRTKGTEYLGAYIRASLKKSSADGRLIPVAQDTKEGRQKWDVCHQFTKLFSTFEAGDWQIWLELFSRWDDENLDVPYALAVTIEDVSNTLDVYSEVEALNRYQAMNTIRLRVDSQA</sequence>
<dbReference type="InterPro" id="IPR050131">
    <property type="entry name" value="Peptidase_S8_subtilisin-like"/>
</dbReference>
<dbReference type="RefSeq" id="WP_070370389.1">
    <property type="nucleotide sequence ID" value="NZ_LKEU01000021.1"/>
</dbReference>
<gene>
    <name evidence="6" type="ORF">ACWI_10450</name>
</gene>
<dbReference type="GO" id="GO:0006508">
    <property type="term" value="P:proteolysis"/>
    <property type="evidence" value="ECO:0007669"/>
    <property type="project" value="UniProtKB-KW"/>
</dbReference>
<protein>
    <submittedName>
        <fullName evidence="6">Subtilase family protein</fullName>
    </submittedName>
</protein>
<dbReference type="GO" id="GO:0004252">
    <property type="term" value="F:serine-type endopeptidase activity"/>
    <property type="evidence" value="ECO:0007669"/>
    <property type="project" value="InterPro"/>
</dbReference>
<evidence type="ECO:0000256" key="4">
    <source>
        <dbReference type="ARBA" id="ARBA00022825"/>
    </source>
</evidence>
<name>A0A1F2PJA3_9FIRM</name>
<dbReference type="AlphaFoldDB" id="A0A1F2PJA3"/>
<feature type="domain" description="Peptidase S8/S53" evidence="5">
    <location>
        <begin position="265"/>
        <end position="526"/>
    </location>
</feature>
<evidence type="ECO:0000256" key="2">
    <source>
        <dbReference type="ARBA" id="ARBA00022670"/>
    </source>
</evidence>
<keyword evidence="3" id="KW-0378">Hydrolase</keyword>
<dbReference type="InterPro" id="IPR036852">
    <property type="entry name" value="Peptidase_S8/S53_dom_sf"/>
</dbReference>
<dbReference type="STRING" id="52694.ACWI_10450"/>